<name>A0A7Y0GCS6_9SPHN</name>
<evidence type="ECO:0000313" key="1">
    <source>
        <dbReference type="EMBL" id="NML96309.1"/>
    </source>
</evidence>
<dbReference type="EMBL" id="JABBGM010000030">
    <property type="protein sequence ID" value="NML96309.1"/>
    <property type="molecule type" value="Genomic_DNA"/>
</dbReference>
<accession>A0A7Y0GCS6</accession>
<reference evidence="1 2" key="1">
    <citation type="submission" date="2020-04" db="EMBL/GenBank/DDBJ databases">
        <title>Novosphingobium sp. TW-4 isolated from soil.</title>
        <authorList>
            <person name="Dahal R.H."/>
            <person name="Chaudhary D.K."/>
        </authorList>
    </citation>
    <scope>NUCLEOTIDE SEQUENCE [LARGE SCALE GENOMIC DNA]</scope>
    <source>
        <strain evidence="1 2">TW-4</strain>
    </source>
</reference>
<sequence>MTGSYAWHMDAKRFLAPNVDIWIMLLCPCKSPANFIKFFDEVHNRQGTVEIIMGELFKFG</sequence>
<dbReference type="AlphaFoldDB" id="A0A7Y0GCS6"/>
<dbReference type="Proteomes" id="UP000583556">
    <property type="component" value="Unassembled WGS sequence"/>
</dbReference>
<protein>
    <submittedName>
        <fullName evidence="1">Uncharacterized protein</fullName>
    </submittedName>
</protein>
<proteinExistence type="predicted"/>
<gene>
    <name evidence="1" type="ORF">HHL27_21950</name>
</gene>
<organism evidence="1 2">
    <name type="scientific">Novosphingobium olei</name>
    <dbReference type="NCBI Taxonomy" id="2728851"/>
    <lineage>
        <taxon>Bacteria</taxon>
        <taxon>Pseudomonadati</taxon>
        <taxon>Pseudomonadota</taxon>
        <taxon>Alphaproteobacteria</taxon>
        <taxon>Sphingomonadales</taxon>
        <taxon>Sphingomonadaceae</taxon>
        <taxon>Novosphingobium</taxon>
    </lineage>
</organism>
<keyword evidence="2" id="KW-1185">Reference proteome</keyword>
<comment type="caution">
    <text evidence="1">The sequence shown here is derived from an EMBL/GenBank/DDBJ whole genome shotgun (WGS) entry which is preliminary data.</text>
</comment>
<evidence type="ECO:0000313" key="2">
    <source>
        <dbReference type="Proteomes" id="UP000583556"/>
    </source>
</evidence>
<dbReference type="RefSeq" id="WP_206069793.1">
    <property type="nucleotide sequence ID" value="NZ_JABBGM010000030.1"/>
</dbReference>